<reference evidence="3 4" key="1">
    <citation type="submission" date="2023-05" db="EMBL/GenBank/DDBJ databases">
        <title>Novel species of genus Flectobacillus isolated from stream in China.</title>
        <authorList>
            <person name="Lu H."/>
        </authorList>
    </citation>
    <scope>NUCLEOTIDE SEQUENCE [LARGE SCALE GENOMIC DNA]</scope>
    <source>
        <strain evidence="3 4">KCTC 42575</strain>
    </source>
</reference>
<name>A0ABT6YBX3_9BACT</name>
<protein>
    <recommendedName>
        <fullName evidence="5">Transporter</fullName>
    </recommendedName>
</protein>
<dbReference type="RefSeq" id="WP_283345588.1">
    <property type="nucleotide sequence ID" value="NZ_JASHIF010000017.1"/>
</dbReference>
<accession>A0ABT6YBX3</accession>
<proteinExistence type="predicted"/>
<evidence type="ECO:0000313" key="3">
    <source>
        <dbReference type="EMBL" id="MDI9861080.1"/>
    </source>
</evidence>
<comment type="caution">
    <text evidence="3">The sequence shown here is derived from an EMBL/GenBank/DDBJ whole genome shotgun (WGS) entry which is preliminary data.</text>
</comment>
<keyword evidence="4" id="KW-1185">Reference proteome</keyword>
<evidence type="ECO:0008006" key="5">
    <source>
        <dbReference type="Google" id="ProtNLM"/>
    </source>
</evidence>
<feature type="chain" id="PRO_5047373740" description="Transporter" evidence="2">
    <location>
        <begin position="21"/>
        <end position="332"/>
    </location>
</feature>
<evidence type="ECO:0000256" key="1">
    <source>
        <dbReference type="SAM" id="MobiDB-lite"/>
    </source>
</evidence>
<feature type="signal peptide" evidence="2">
    <location>
        <begin position="1"/>
        <end position="20"/>
    </location>
</feature>
<dbReference type="EMBL" id="JASHIF010000017">
    <property type="protein sequence ID" value="MDI9861080.1"/>
    <property type="molecule type" value="Genomic_DNA"/>
</dbReference>
<evidence type="ECO:0000313" key="4">
    <source>
        <dbReference type="Proteomes" id="UP001236507"/>
    </source>
</evidence>
<gene>
    <name evidence="3" type="ORF">QM524_17820</name>
</gene>
<organism evidence="3 4">
    <name type="scientific">Flectobacillus roseus</name>
    <dbReference type="NCBI Taxonomy" id="502259"/>
    <lineage>
        <taxon>Bacteria</taxon>
        <taxon>Pseudomonadati</taxon>
        <taxon>Bacteroidota</taxon>
        <taxon>Cytophagia</taxon>
        <taxon>Cytophagales</taxon>
        <taxon>Flectobacillaceae</taxon>
        <taxon>Flectobacillus</taxon>
    </lineage>
</organism>
<dbReference type="Proteomes" id="UP001236507">
    <property type="component" value="Unassembled WGS sequence"/>
</dbReference>
<sequence>MKFRLLLVSSILAFSSSLFAQNMTDGIFMAKNNFCGGIGYTHDTWNKYWEGTLFRENKNLGNVNTQTITAMGNYGISDRFNVLFMLPYVKTEATKGTLKGMSGVQDLTLALKYRLAQIKNLSVIGSVGGSLPTNNYVADFLPLAIGMQSKTVFARGILYYTLPHELALTAQGAYIHRSNVRVDREMYFSDQAYFTNEMMMPDVVNLGAKFGHYSYRWQLEATYEQNIVNGDIDIRRNDMPGLCAKMDLTRIGLVAAYRIPQLKDLQIMGTIGQVVAGRNVGKSTTFSISILQYIDLRKNKGGGGIPTGPICRPGDVNHMSNMSTDEHKDGHK</sequence>
<evidence type="ECO:0000256" key="2">
    <source>
        <dbReference type="SAM" id="SignalP"/>
    </source>
</evidence>
<feature type="region of interest" description="Disordered" evidence="1">
    <location>
        <begin position="304"/>
        <end position="332"/>
    </location>
</feature>
<keyword evidence="2" id="KW-0732">Signal</keyword>